<dbReference type="Proteomes" id="UP001241110">
    <property type="component" value="Unassembled WGS sequence"/>
</dbReference>
<name>A0AAE3QSL7_9BACT</name>
<proteinExistence type="predicted"/>
<evidence type="ECO:0000313" key="3">
    <source>
        <dbReference type="Proteomes" id="UP001241110"/>
    </source>
</evidence>
<evidence type="ECO:0000313" key="2">
    <source>
        <dbReference type="EMBL" id="MDJ1484191.1"/>
    </source>
</evidence>
<evidence type="ECO:0000256" key="1">
    <source>
        <dbReference type="SAM" id="Phobius"/>
    </source>
</evidence>
<dbReference type="AlphaFoldDB" id="A0AAE3QSL7"/>
<keyword evidence="1" id="KW-0472">Membrane</keyword>
<feature type="transmembrane region" description="Helical" evidence="1">
    <location>
        <begin position="47"/>
        <end position="65"/>
    </location>
</feature>
<protein>
    <submittedName>
        <fullName evidence="2">Uncharacterized protein</fullName>
    </submittedName>
</protein>
<dbReference type="EMBL" id="JASJOS010000013">
    <property type="protein sequence ID" value="MDJ1484191.1"/>
    <property type="molecule type" value="Genomic_DNA"/>
</dbReference>
<sequence>MSQTRGYIWVRLIGAILASIAAIGWIVERVSGQGNAITVVVNQIPDFAMPLIIGLAFVSVISFLIKRLSFRSKHIAA</sequence>
<comment type="caution">
    <text evidence="2">The sequence shown here is derived from an EMBL/GenBank/DDBJ whole genome shotgun (WGS) entry which is preliminary data.</text>
</comment>
<accession>A0AAE3QSL7</accession>
<gene>
    <name evidence="2" type="ORF">QNI16_27075</name>
</gene>
<keyword evidence="1" id="KW-1133">Transmembrane helix</keyword>
<feature type="transmembrane region" description="Helical" evidence="1">
    <location>
        <begin position="7"/>
        <end position="27"/>
    </location>
</feature>
<dbReference type="RefSeq" id="WP_313985159.1">
    <property type="nucleotide sequence ID" value="NZ_JASJOS010000013.1"/>
</dbReference>
<reference evidence="2" key="1">
    <citation type="submission" date="2023-05" db="EMBL/GenBank/DDBJ databases">
        <authorList>
            <person name="Zhang X."/>
        </authorList>
    </citation>
    <scope>NUCLEOTIDE SEQUENCE</scope>
    <source>
        <strain evidence="2">YF14B1</strain>
    </source>
</reference>
<keyword evidence="1" id="KW-0812">Transmembrane</keyword>
<organism evidence="2 3">
    <name type="scientific">Xanthocytophaga flava</name>
    <dbReference type="NCBI Taxonomy" id="3048013"/>
    <lineage>
        <taxon>Bacteria</taxon>
        <taxon>Pseudomonadati</taxon>
        <taxon>Bacteroidota</taxon>
        <taxon>Cytophagia</taxon>
        <taxon>Cytophagales</taxon>
        <taxon>Rhodocytophagaceae</taxon>
        <taxon>Xanthocytophaga</taxon>
    </lineage>
</organism>